<dbReference type="AlphaFoldDB" id="A0A6H1WUD9"/>
<dbReference type="GO" id="GO:0005886">
    <property type="term" value="C:plasma membrane"/>
    <property type="evidence" value="ECO:0007669"/>
    <property type="project" value="UniProtKB-SubCell"/>
</dbReference>
<reference evidence="7 8" key="1">
    <citation type="submission" date="2019-08" db="EMBL/GenBank/DDBJ databases">
        <title>Complete genome sequence of Thermosulfurimonas marina SU872T, an anaerobic thermophilic chemolithoautotrophic bacterium isolated from a shallow marine hydrothermal vent.</title>
        <authorList>
            <person name="Allioux M."/>
            <person name="Jebbar M."/>
            <person name="Slobodkina G."/>
            <person name="Slobodkin A."/>
            <person name="Moalic Y."/>
            <person name="Frolova A."/>
            <person name="Shao Z."/>
            <person name="Alain K."/>
        </authorList>
    </citation>
    <scope>NUCLEOTIDE SEQUENCE [LARGE SCALE GENOMIC DNA]</scope>
    <source>
        <strain evidence="7 8">SU872</strain>
    </source>
</reference>
<name>A0A6H1WUD9_9BACT</name>
<dbReference type="KEGG" id="tmai:FVE67_08305"/>
<evidence type="ECO:0000313" key="8">
    <source>
        <dbReference type="Proteomes" id="UP000501253"/>
    </source>
</evidence>
<evidence type="ECO:0000256" key="6">
    <source>
        <dbReference type="SAM" id="Phobius"/>
    </source>
</evidence>
<proteinExistence type="predicted"/>
<dbReference type="RefSeq" id="WP_168720142.1">
    <property type="nucleotide sequence ID" value="NZ_CP042909.1"/>
</dbReference>
<feature type="transmembrane region" description="Helical" evidence="6">
    <location>
        <begin position="79"/>
        <end position="103"/>
    </location>
</feature>
<dbReference type="PANTHER" id="PTHR40277:SF1">
    <property type="entry name" value="BLL5419 PROTEIN"/>
    <property type="match status" value="1"/>
</dbReference>
<comment type="subcellular location">
    <subcellularLocation>
        <location evidence="1">Cell membrane</location>
        <topology evidence="1">Multi-pass membrane protein</topology>
    </subcellularLocation>
</comment>
<feature type="transmembrane region" description="Helical" evidence="6">
    <location>
        <begin position="152"/>
        <end position="171"/>
    </location>
</feature>
<feature type="transmembrane region" description="Helical" evidence="6">
    <location>
        <begin position="41"/>
        <end position="58"/>
    </location>
</feature>
<dbReference type="PANTHER" id="PTHR40277">
    <property type="entry name" value="BLL5419 PROTEIN"/>
    <property type="match status" value="1"/>
</dbReference>
<keyword evidence="8" id="KW-1185">Reference proteome</keyword>
<keyword evidence="5 6" id="KW-0472">Membrane</keyword>
<evidence type="ECO:0000256" key="3">
    <source>
        <dbReference type="ARBA" id="ARBA00022692"/>
    </source>
</evidence>
<gene>
    <name evidence="7" type="ORF">FVE67_08305</name>
</gene>
<feature type="transmembrane region" description="Helical" evidence="6">
    <location>
        <begin position="222"/>
        <end position="244"/>
    </location>
</feature>
<dbReference type="Pfam" id="PF03706">
    <property type="entry name" value="LPG_synthase_TM"/>
    <property type="match status" value="1"/>
</dbReference>
<evidence type="ECO:0000256" key="5">
    <source>
        <dbReference type="ARBA" id="ARBA00023136"/>
    </source>
</evidence>
<keyword evidence="4 6" id="KW-1133">Transmembrane helix</keyword>
<sequence length="294" mass="32417">MKKWTSFLLRVGVSTGLLVYLLRRVEVSSLAAALRAYSPLWWLAGFIVYAAFQALSTLRWQTICSHLGLRQSYGFFLKLYLVNMYFNTLLPGLMGGDVVRSYYLYREGLRARESGVSVILDRGAGLAGLCFILLLALPRWGDFLPLHLRRTLFLWAAAVVAGGMGLTLWATLSSRRAPYLEPLRLPQAGKIFLYGLGVQLLYVLQFVVMARGLAVEMPASDFLVLVPVTGFLASLPVSLGGLGVREASLVYFMSLRGVPQEKALLLGLLVYSTVLVGALPGAYLYLRGLGRVRT</sequence>
<accession>A0A6H1WUD9</accession>
<keyword evidence="2" id="KW-1003">Cell membrane</keyword>
<dbReference type="EMBL" id="CP042909">
    <property type="protein sequence ID" value="QJA06791.1"/>
    <property type="molecule type" value="Genomic_DNA"/>
</dbReference>
<evidence type="ECO:0000256" key="4">
    <source>
        <dbReference type="ARBA" id="ARBA00022989"/>
    </source>
</evidence>
<feature type="transmembrane region" description="Helical" evidence="6">
    <location>
        <begin position="123"/>
        <end position="140"/>
    </location>
</feature>
<organism evidence="7 8">
    <name type="scientific">Thermosulfurimonas marina</name>
    <dbReference type="NCBI Taxonomy" id="2047767"/>
    <lineage>
        <taxon>Bacteria</taxon>
        <taxon>Pseudomonadati</taxon>
        <taxon>Thermodesulfobacteriota</taxon>
        <taxon>Thermodesulfobacteria</taxon>
        <taxon>Thermodesulfobacteriales</taxon>
        <taxon>Thermodesulfobacteriaceae</taxon>
        <taxon>Thermosulfurimonas</taxon>
    </lineage>
</organism>
<dbReference type="InterPro" id="IPR022791">
    <property type="entry name" value="L-PG_synthase/AglD"/>
</dbReference>
<evidence type="ECO:0000256" key="1">
    <source>
        <dbReference type="ARBA" id="ARBA00004651"/>
    </source>
</evidence>
<dbReference type="NCBIfam" id="TIGR00374">
    <property type="entry name" value="flippase-like domain"/>
    <property type="match status" value="1"/>
</dbReference>
<feature type="transmembrane region" description="Helical" evidence="6">
    <location>
        <begin position="191"/>
        <end position="210"/>
    </location>
</feature>
<evidence type="ECO:0000313" key="7">
    <source>
        <dbReference type="EMBL" id="QJA06791.1"/>
    </source>
</evidence>
<feature type="transmembrane region" description="Helical" evidence="6">
    <location>
        <begin position="264"/>
        <end position="286"/>
    </location>
</feature>
<protein>
    <submittedName>
        <fullName evidence="7">Flippase-like domain-containing protein</fullName>
    </submittedName>
</protein>
<dbReference type="Proteomes" id="UP000501253">
    <property type="component" value="Chromosome"/>
</dbReference>
<evidence type="ECO:0000256" key="2">
    <source>
        <dbReference type="ARBA" id="ARBA00022475"/>
    </source>
</evidence>
<keyword evidence="3 6" id="KW-0812">Transmembrane</keyword>